<feature type="transmembrane region" description="Helical" evidence="6">
    <location>
        <begin position="170"/>
        <end position="191"/>
    </location>
</feature>
<name>A0A5Q2MYN3_9FIRM</name>
<keyword evidence="4 6" id="KW-0472">Membrane</keyword>
<evidence type="ECO:0000256" key="6">
    <source>
        <dbReference type="SAM" id="Phobius"/>
    </source>
</evidence>
<feature type="transmembrane region" description="Helical" evidence="6">
    <location>
        <begin position="129"/>
        <end position="158"/>
    </location>
</feature>
<evidence type="ECO:0000256" key="5">
    <source>
        <dbReference type="SAM" id="MobiDB-lite"/>
    </source>
</evidence>
<dbReference type="InterPro" id="IPR006977">
    <property type="entry name" value="Yip1_dom"/>
</dbReference>
<protein>
    <recommendedName>
        <fullName evidence="7">Yip1 domain-containing protein</fullName>
    </recommendedName>
</protein>
<dbReference type="AlphaFoldDB" id="A0A5Q2MYN3"/>
<feature type="domain" description="Yip1" evidence="7">
    <location>
        <begin position="72"/>
        <end position="248"/>
    </location>
</feature>
<evidence type="ECO:0000256" key="3">
    <source>
        <dbReference type="ARBA" id="ARBA00022989"/>
    </source>
</evidence>
<dbReference type="KEGG" id="hcv:FTV88_0929"/>
<dbReference type="RefSeq" id="WP_162007893.1">
    <property type="nucleotide sequence ID" value="NZ_CP045875.1"/>
</dbReference>
<evidence type="ECO:0000259" key="7">
    <source>
        <dbReference type="Pfam" id="PF04893"/>
    </source>
</evidence>
<evidence type="ECO:0000256" key="4">
    <source>
        <dbReference type="ARBA" id="ARBA00023136"/>
    </source>
</evidence>
<sequence>MEEKKPPTAEEPNNPVEKNPSFENRTTDHRDTTAPESPPAPPAASPPLESPEHKTDQPQQEPHWTSWDYIYNVLAEPNKAFARASQAKPLGLAFAVIVISTLISLIVNLSMGPGDMTQLEQQGLPIGLIGVFTTIFAIVGAFFGLIMWFIMAGIYNLIGELLGGKGNAKGLLVTLGLASLPSIFTSPLRLLGEVLPGGATLEWLGILALTVWTIILQVFAIKQSVQLSTIRAAITYFAPLLLLLIATISLIVFILLTIPAIGSLPGIQ</sequence>
<dbReference type="GO" id="GO:0016020">
    <property type="term" value="C:membrane"/>
    <property type="evidence" value="ECO:0007669"/>
    <property type="project" value="UniProtKB-SubCell"/>
</dbReference>
<evidence type="ECO:0000313" key="8">
    <source>
        <dbReference type="EMBL" id="QGG47081.1"/>
    </source>
</evidence>
<dbReference type="Proteomes" id="UP000366051">
    <property type="component" value="Chromosome"/>
</dbReference>
<organism evidence="8 9">
    <name type="scientific">Heliorestis convoluta</name>
    <dbReference type="NCBI Taxonomy" id="356322"/>
    <lineage>
        <taxon>Bacteria</taxon>
        <taxon>Bacillati</taxon>
        <taxon>Bacillota</taxon>
        <taxon>Clostridia</taxon>
        <taxon>Eubacteriales</taxon>
        <taxon>Heliobacteriaceae</taxon>
        <taxon>Heliorestis</taxon>
    </lineage>
</organism>
<evidence type="ECO:0000256" key="1">
    <source>
        <dbReference type="ARBA" id="ARBA00004141"/>
    </source>
</evidence>
<accession>A0A5Q2MYN3</accession>
<evidence type="ECO:0000256" key="2">
    <source>
        <dbReference type="ARBA" id="ARBA00022692"/>
    </source>
</evidence>
<feature type="compositionally biased region" description="Pro residues" evidence="5">
    <location>
        <begin position="36"/>
        <end position="49"/>
    </location>
</feature>
<keyword evidence="9" id="KW-1185">Reference proteome</keyword>
<feature type="transmembrane region" description="Helical" evidence="6">
    <location>
        <begin position="233"/>
        <end position="261"/>
    </location>
</feature>
<keyword evidence="2 6" id="KW-0812">Transmembrane</keyword>
<evidence type="ECO:0000313" key="9">
    <source>
        <dbReference type="Proteomes" id="UP000366051"/>
    </source>
</evidence>
<feature type="transmembrane region" description="Helical" evidence="6">
    <location>
        <begin position="89"/>
        <end position="109"/>
    </location>
</feature>
<gene>
    <name evidence="8" type="ORF">FTV88_0929</name>
</gene>
<feature type="transmembrane region" description="Helical" evidence="6">
    <location>
        <begin position="203"/>
        <end position="221"/>
    </location>
</feature>
<dbReference type="EMBL" id="CP045875">
    <property type="protein sequence ID" value="QGG47081.1"/>
    <property type="molecule type" value="Genomic_DNA"/>
</dbReference>
<reference evidence="9" key="1">
    <citation type="submission" date="2019-11" db="EMBL/GenBank/DDBJ databases">
        <title>Genome sequence of Heliorestis convoluta strain HH, an alkaliphilic and minimalistic phototrophic bacterium from a soda lake in Egypt.</title>
        <authorList>
            <person name="Dewey E.D."/>
            <person name="Stokes L.M."/>
            <person name="Burchell B.M."/>
            <person name="Shaffer K.N."/>
            <person name="Huntington A.M."/>
            <person name="Baker J.M."/>
            <person name="Nadendla S."/>
            <person name="Giglio M.G."/>
            <person name="Touchman J.W."/>
            <person name="Blankenship R.E."/>
            <person name="Madigan M.T."/>
            <person name="Sattley W.M."/>
        </authorList>
    </citation>
    <scope>NUCLEOTIDE SEQUENCE [LARGE SCALE GENOMIC DNA]</scope>
    <source>
        <strain evidence="9">HH</strain>
    </source>
</reference>
<comment type="subcellular location">
    <subcellularLocation>
        <location evidence="1">Membrane</location>
        <topology evidence="1">Multi-pass membrane protein</topology>
    </subcellularLocation>
</comment>
<proteinExistence type="predicted"/>
<keyword evidence="3 6" id="KW-1133">Transmembrane helix</keyword>
<feature type="region of interest" description="Disordered" evidence="5">
    <location>
        <begin position="1"/>
        <end position="61"/>
    </location>
</feature>
<dbReference type="Pfam" id="PF04893">
    <property type="entry name" value="Yip1"/>
    <property type="match status" value="1"/>
</dbReference>